<name>A0A849CBF2_9NOCA</name>
<dbReference type="GO" id="GO:0005829">
    <property type="term" value="C:cytosol"/>
    <property type="evidence" value="ECO:0007669"/>
    <property type="project" value="TreeGrafter"/>
</dbReference>
<keyword evidence="6" id="KW-1185">Reference proteome</keyword>
<dbReference type="Gene3D" id="1.10.10.60">
    <property type="entry name" value="Homeodomain-like"/>
    <property type="match status" value="1"/>
</dbReference>
<organism evidence="5 6">
    <name type="scientific">Nocardia uniformis</name>
    <dbReference type="NCBI Taxonomy" id="53432"/>
    <lineage>
        <taxon>Bacteria</taxon>
        <taxon>Bacillati</taxon>
        <taxon>Actinomycetota</taxon>
        <taxon>Actinomycetes</taxon>
        <taxon>Mycobacteriales</taxon>
        <taxon>Nocardiaceae</taxon>
        <taxon>Nocardia</taxon>
    </lineage>
</organism>
<gene>
    <name evidence="5" type="ORF">HLB23_20700</name>
</gene>
<dbReference type="SMART" id="SM00342">
    <property type="entry name" value="HTH_ARAC"/>
    <property type="match status" value="1"/>
</dbReference>
<dbReference type="AlphaFoldDB" id="A0A849CBF2"/>
<evidence type="ECO:0000256" key="2">
    <source>
        <dbReference type="ARBA" id="ARBA00023125"/>
    </source>
</evidence>
<dbReference type="InterPro" id="IPR009057">
    <property type="entry name" value="Homeodomain-like_sf"/>
</dbReference>
<dbReference type="SUPFAM" id="SSF46689">
    <property type="entry name" value="Homeodomain-like"/>
    <property type="match status" value="1"/>
</dbReference>
<sequence>MSDELMRLRSISSTALLIDFAAGRGLTVSSVLDGTGIEAADLRNQGAEATLGQELAVMRNIVARIGDEPGLGLLAGLLCHPPRMGVLGFAMMSSPNLRSVLEIGLRYIDLSFTMADLALRQRGQEVLIIREDRVLPPDLRQFAAERDLAAIGTIQQDLVPARLPAVHVELPFDSHPIYETVATLLGAETIEFGAPRAVIHLPAAALELPLPQADPATTRYYEQQCADLIQRRRNRAGLSGRVRQLLIHRGGLADQTRIAADLDISVRTLRRRLADEGTTFRELSSETVGLLAEELLVAGLTVENVADRLGYSSVSAFTTAFRSWKGESPGRFGRVHRGHPTVSA</sequence>
<dbReference type="RefSeq" id="WP_084521078.1">
    <property type="nucleotide sequence ID" value="NZ_JABELX010000007.1"/>
</dbReference>
<dbReference type="EMBL" id="JABELX010000007">
    <property type="protein sequence ID" value="NNH72249.1"/>
    <property type="molecule type" value="Genomic_DNA"/>
</dbReference>
<evidence type="ECO:0000259" key="4">
    <source>
        <dbReference type="PROSITE" id="PS01124"/>
    </source>
</evidence>
<feature type="domain" description="HTH araC/xylS-type" evidence="4">
    <location>
        <begin position="258"/>
        <end position="335"/>
    </location>
</feature>
<keyword evidence="3" id="KW-0804">Transcription</keyword>
<evidence type="ECO:0000256" key="3">
    <source>
        <dbReference type="ARBA" id="ARBA00023163"/>
    </source>
</evidence>
<keyword evidence="1" id="KW-0805">Transcription regulation</keyword>
<dbReference type="GO" id="GO:0003700">
    <property type="term" value="F:DNA-binding transcription factor activity"/>
    <property type="evidence" value="ECO:0007669"/>
    <property type="project" value="InterPro"/>
</dbReference>
<reference evidence="5 6" key="1">
    <citation type="submission" date="2020-05" db="EMBL/GenBank/DDBJ databases">
        <title>MicrobeNet Type strains.</title>
        <authorList>
            <person name="Nicholson A.C."/>
        </authorList>
    </citation>
    <scope>NUCLEOTIDE SEQUENCE [LARGE SCALE GENOMIC DNA]</scope>
    <source>
        <strain evidence="5 6">JCM 3224</strain>
    </source>
</reference>
<dbReference type="GO" id="GO:0000976">
    <property type="term" value="F:transcription cis-regulatory region binding"/>
    <property type="evidence" value="ECO:0007669"/>
    <property type="project" value="TreeGrafter"/>
</dbReference>
<protein>
    <submittedName>
        <fullName evidence="5">AraC family transcriptional regulator</fullName>
    </submittedName>
</protein>
<evidence type="ECO:0000313" key="5">
    <source>
        <dbReference type="EMBL" id="NNH72249.1"/>
    </source>
</evidence>
<evidence type="ECO:0000313" key="6">
    <source>
        <dbReference type="Proteomes" id="UP000586827"/>
    </source>
</evidence>
<dbReference type="Proteomes" id="UP000586827">
    <property type="component" value="Unassembled WGS sequence"/>
</dbReference>
<dbReference type="InterPro" id="IPR018060">
    <property type="entry name" value="HTH_AraC"/>
</dbReference>
<comment type="caution">
    <text evidence="5">The sequence shown here is derived from an EMBL/GenBank/DDBJ whole genome shotgun (WGS) entry which is preliminary data.</text>
</comment>
<dbReference type="PANTHER" id="PTHR47894">
    <property type="entry name" value="HTH-TYPE TRANSCRIPTIONAL REGULATOR GADX"/>
    <property type="match status" value="1"/>
</dbReference>
<keyword evidence="2" id="KW-0238">DNA-binding</keyword>
<dbReference type="InterPro" id="IPR032687">
    <property type="entry name" value="AraC-type_N"/>
</dbReference>
<dbReference type="Pfam" id="PF12833">
    <property type="entry name" value="HTH_18"/>
    <property type="match status" value="1"/>
</dbReference>
<evidence type="ECO:0000256" key="1">
    <source>
        <dbReference type="ARBA" id="ARBA00023015"/>
    </source>
</evidence>
<dbReference type="PROSITE" id="PS01124">
    <property type="entry name" value="HTH_ARAC_FAMILY_2"/>
    <property type="match status" value="1"/>
</dbReference>
<dbReference type="Pfam" id="PF12625">
    <property type="entry name" value="Arabinose_bd"/>
    <property type="match status" value="1"/>
</dbReference>
<proteinExistence type="predicted"/>
<dbReference type="PANTHER" id="PTHR47894:SF1">
    <property type="entry name" value="HTH-TYPE TRANSCRIPTIONAL REGULATOR VQSM"/>
    <property type="match status" value="1"/>
</dbReference>
<accession>A0A849CBF2</accession>